<comment type="caution">
    <text evidence="4">The sequence shown here is derived from an EMBL/GenBank/DDBJ whole genome shotgun (WGS) entry which is preliminary data.</text>
</comment>
<feature type="compositionally biased region" description="Basic and acidic residues" evidence="1">
    <location>
        <begin position="385"/>
        <end position="395"/>
    </location>
</feature>
<dbReference type="Gene3D" id="3.40.50.620">
    <property type="entry name" value="HUPs"/>
    <property type="match status" value="1"/>
</dbReference>
<feature type="region of interest" description="Disordered" evidence="1">
    <location>
        <begin position="1"/>
        <end position="21"/>
    </location>
</feature>
<accession>A0ABN9RU48</accession>
<protein>
    <recommendedName>
        <fullName evidence="3">DUF218 domain-containing protein</fullName>
    </recommendedName>
</protein>
<dbReference type="InterPro" id="IPR051599">
    <property type="entry name" value="Cell_Envelope_Assoc"/>
</dbReference>
<dbReference type="PANTHER" id="PTHR30336">
    <property type="entry name" value="INNER MEMBRANE PROTEIN, PROBABLE PERMEASE"/>
    <property type="match status" value="1"/>
</dbReference>
<dbReference type="CDD" id="cd06259">
    <property type="entry name" value="YdcF-like"/>
    <property type="match status" value="1"/>
</dbReference>
<feature type="region of interest" description="Disordered" evidence="1">
    <location>
        <begin position="376"/>
        <end position="395"/>
    </location>
</feature>
<evidence type="ECO:0000256" key="2">
    <source>
        <dbReference type="SAM" id="Phobius"/>
    </source>
</evidence>
<evidence type="ECO:0000313" key="5">
    <source>
        <dbReference type="Proteomes" id="UP001189429"/>
    </source>
</evidence>
<keyword evidence="2" id="KW-1133">Transmembrane helix</keyword>
<feature type="compositionally biased region" description="Low complexity" evidence="1">
    <location>
        <begin position="411"/>
        <end position="423"/>
    </location>
</feature>
<evidence type="ECO:0000256" key="1">
    <source>
        <dbReference type="SAM" id="MobiDB-lite"/>
    </source>
</evidence>
<proteinExistence type="predicted"/>
<organism evidence="4 5">
    <name type="scientific">Prorocentrum cordatum</name>
    <dbReference type="NCBI Taxonomy" id="2364126"/>
    <lineage>
        <taxon>Eukaryota</taxon>
        <taxon>Sar</taxon>
        <taxon>Alveolata</taxon>
        <taxon>Dinophyceae</taxon>
        <taxon>Prorocentrales</taxon>
        <taxon>Prorocentraceae</taxon>
        <taxon>Prorocentrum</taxon>
    </lineage>
</organism>
<gene>
    <name evidence="4" type="ORF">PCOR1329_LOCUS22154</name>
</gene>
<evidence type="ECO:0000313" key="4">
    <source>
        <dbReference type="EMBL" id="CAK0820495.1"/>
    </source>
</evidence>
<name>A0ABN9RU48_9DINO</name>
<evidence type="ECO:0000259" key="3">
    <source>
        <dbReference type="Pfam" id="PF02698"/>
    </source>
</evidence>
<keyword evidence="5" id="KW-1185">Reference proteome</keyword>
<dbReference type="InterPro" id="IPR014729">
    <property type="entry name" value="Rossmann-like_a/b/a_fold"/>
</dbReference>
<feature type="region of interest" description="Disordered" evidence="1">
    <location>
        <begin position="402"/>
        <end position="423"/>
    </location>
</feature>
<keyword evidence="2" id="KW-0812">Transmembrane</keyword>
<feature type="transmembrane region" description="Helical" evidence="2">
    <location>
        <begin position="35"/>
        <end position="54"/>
    </location>
</feature>
<feature type="domain" description="DUF218" evidence="3">
    <location>
        <begin position="96"/>
        <end position="210"/>
    </location>
</feature>
<keyword evidence="2" id="KW-0472">Membrane</keyword>
<dbReference type="Pfam" id="PF02698">
    <property type="entry name" value="DUF218"/>
    <property type="match status" value="1"/>
</dbReference>
<feature type="compositionally biased region" description="Low complexity" evidence="1">
    <location>
        <begin position="8"/>
        <end position="21"/>
    </location>
</feature>
<sequence>MQMPLAQAVPAESASEGEPEAVAAPWPRSRFRLPAVSALAILLVVAICAVAGGGSGGPIPVRGRPADVISMPDWGKEARLAPWTTSIVEGAEQGVALVCGQAMKPDGTPSQVLVSRAKGAKKLLDDGKVVALMVSGGDPAGVGMTEAFAMRQVLMDEGIPKDKIILESQAFTTAENFWFAMRWIPPGTGKFYIVTSEFHAPRAWWTANAVFNHFYKMLEDEFKDDERWTSKTKKYPRLEVIVEAIPNFCGTDPSTADDVTLGVDVSRRSLAFRAMREMDIIQRKPANMYGAVPKEGQLNMNAVWFAMIDVNKDNETAKNWDTAIAQLMNVVTAVCVCKGSMEGDGPEIEEYPLALPISSDFPAGKTVDDLEAVKKECNPDTDPLDPGKKISEKDREEIELELSDDYDTMDAAGAGAATTTGKP</sequence>
<reference evidence="4" key="1">
    <citation type="submission" date="2023-10" db="EMBL/GenBank/DDBJ databases">
        <authorList>
            <person name="Chen Y."/>
            <person name="Shah S."/>
            <person name="Dougan E. K."/>
            <person name="Thang M."/>
            <person name="Chan C."/>
        </authorList>
    </citation>
    <scope>NUCLEOTIDE SEQUENCE [LARGE SCALE GENOMIC DNA]</scope>
</reference>
<dbReference type="InterPro" id="IPR003848">
    <property type="entry name" value="DUF218"/>
</dbReference>
<dbReference type="Proteomes" id="UP001189429">
    <property type="component" value="Unassembled WGS sequence"/>
</dbReference>
<dbReference type="EMBL" id="CAUYUJ010007363">
    <property type="protein sequence ID" value="CAK0820495.1"/>
    <property type="molecule type" value="Genomic_DNA"/>
</dbReference>
<dbReference type="PANTHER" id="PTHR30336:SF20">
    <property type="entry name" value="DUF218 DOMAIN-CONTAINING PROTEIN"/>
    <property type="match status" value="1"/>
</dbReference>